<evidence type="ECO:0000313" key="2">
    <source>
        <dbReference type="Proteomes" id="UP000257451"/>
    </source>
</evidence>
<gene>
    <name evidence="1" type="ORF">DAVIS_00397</name>
</gene>
<name>A0A3E2N2U9_MYCMR</name>
<proteinExistence type="predicted"/>
<dbReference type="AlphaFoldDB" id="A0A3E2N2U9"/>
<organism evidence="1 2">
    <name type="scientific">Mycobacterium marinum</name>
    <dbReference type="NCBI Taxonomy" id="1781"/>
    <lineage>
        <taxon>Bacteria</taxon>
        <taxon>Bacillati</taxon>
        <taxon>Actinomycetota</taxon>
        <taxon>Actinomycetes</taxon>
        <taxon>Mycobacteriales</taxon>
        <taxon>Mycobacteriaceae</taxon>
        <taxon>Mycobacterium</taxon>
        <taxon>Mycobacterium ulcerans group</taxon>
    </lineage>
</organism>
<comment type="caution">
    <text evidence="1">The sequence shown here is derived from an EMBL/GenBank/DDBJ whole genome shotgun (WGS) entry which is preliminary data.</text>
</comment>
<sequence length="79" mass="8713">MTATITVDRVAWLDAIARHPKTLDVHVVAARKLLGDDPSPALTDDEMDEAAFWLQLLGFLKVVDISADGFTYTYKCAMS</sequence>
<dbReference type="EMBL" id="PEDF01000013">
    <property type="protein sequence ID" value="RFZ47682.1"/>
    <property type="molecule type" value="Genomic_DNA"/>
</dbReference>
<dbReference type="Proteomes" id="UP000257451">
    <property type="component" value="Unassembled WGS sequence"/>
</dbReference>
<accession>A0A3E2N2U9</accession>
<protein>
    <submittedName>
        <fullName evidence="1">Uncharacterized protein</fullName>
    </submittedName>
</protein>
<dbReference type="RefSeq" id="WP_117431416.1">
    <property type="nucleotide sequence ID" value="NZ_PEDF01000013.1"/>
</dbReference>
<reference evidence="1 2" key="1">
    <citation type="journal article" date="2018" name="Sci. Rep.">
        <title>Extensive genomic diversity among Mycobacterium marinum strains revealed by whole genome sequencing.</title>
        <authorList>
            <person name="Das S."/>
            <person name="Pettersson B.M."/>
            <person name="Behra P.R."/>
            <person name="Mallick A."/>
            <person name="Cheramie M."/>
            <person name="Ramesh M."/>
            <person name="Shirreff L."/>
            <person name="DuCote T."/>
            <person name="Dasgupta S."/>
            <person name="Ennis D.G."/>
            <person name="Kirsebom L.A."/>
        </authorList>
    </citation>
    <scope>NUCLEOTIDE SEQUENCE [LARGE SCALE GENOMIC DNA]</scope>
    <source>
        <strain evidence="1 2">Davis1</strain>
    </source>
</reference>
<evidence type="ECO:0000313" key="1">
    <source>
        <dbReference type="EMBL" id="RFZ47682.1"/>
    </source>
</evidence>